<feature type="transmembrane region" description="Helical" evidence="5">
    <location>
        <begin position="79"/>
        <end position="104"/>
    </location>
</feature>
<keyword evidence="8" id="KW-1185">Reference proteome</keyword>
<evidence type="ECO:0000256" key="3">
    <source>
        <dbReference type="ARBA" id="ARBA00022989"/>
    </source>
</evidence>
<feature type="domain" description="ABC transmembrane type-2" evidence="6">
    <location>
        <begin position="1"/>
        <end position="237"/>
    </location>
</feature>
<dbReference type="PANTHER" id="PTHR43229:SF2">
    <property type="entry name" value="NODULATION PROTEIN J"/>
    <property type="match status" value="1"/>
</dbReference>
<comment type="caution">
    <text evidence="7">The sequence shown here is derived from an EMBL/GenBank/DDBJ whole genome shotgun (WGS) entry which is preliminary data.</text>
</comment>
<dbReference type="InterPro" id="IPR013525">
    <property type="entry name" value="ABC2_TM"/>
</dbReference>
<evidence type="ECO:0000313" key="7">
    <source>
        <dbReference type="EMBL" id="MST33923.1"/>
    </source>
</evidence>
<organism evidence="7 8">
    <name type="scientific">Acidiferrimicrobium australe</name>
    <dbReference type="NCBI Taxonomy" id="2664430"/>
    <lineage>
        <taxon>Bacteria</taxon>
        <taxon>Bacillati</taxon>
        <taxon>Actinomycetota</taxon>
        <taxon>Acidimicrobiia</taxon>
        <taxon>Acidimicrobiales</taxon>
        <taxon>Acidimicrobiaceae</taxon>
        <taxon>Acidiferrimicrobium</taxon>
    </lineage>
</organism>
<reference evidence="7 8" key="1">
    <citation type="submission" date="2019-11" db="EMBL/GenBank/DDBJ databases">
        <title>Acidiferrimicrobium australis gen. nov., sp. nov., an acidophilic and obligately heterotrophic, member of the Actinobacteria that catalyses dissimilatory oxido- reduction of iron isolated from metal-rich acidic water in Chile.</title>
        <authorList>
            <person name="Gonzalez D."/>
            <person name="Huber K."/>
            <person name="Hedrich S."/>
            <person name="Rojas-Villalobos C."/>
            <person name="Quatrini R."/>
            <person name="Dinamarca M.A."/>
            <person name="Schwarz A."/>
            <person name="Canales C."/>
            <person name="Nancucheo I."/>
        </authorList>
    </citation>
    <scope>NUCLEOTIDE SEQUENCE [LARGE SCALE GENOMIC DNA]</scope>
    <source>
        <strain evidence="7 8">USS-CCA1</strain>
    </source>
</reference>
<comment type="similarity">
    <text evidence="5">Belongs to the ABC-2 integral membrane protein family.</text>
</comment>
<feature type="transmembrane region" description="Helical" evidence="5">
    <location>
        <begin position="210"/>
        <end position="231"/>
    </location>
</feature>
<dbReference type="InterPro" id="IPR047817">
    <property type="entry name" value="ABC2_TM_bact-type"/>
</dbReference>
<evidence type="ECO:0000259" key="6">
    <source>
        <dbReference type="PROSITE" id="PS51012"/>
    </source>
</evidence>
<comment type="subcellular location">
    <subcellularLocation>
        <location evidence="5">Cell membrane</location>
        <topology evidence="5">Multi-pass membrane protein</topology>
    </subcellularLocation>
    <subcellularLocation>
        <location evidence="1">Membrane</location>
        <topology evidence="1">Multi-pass membrane protein</topology>
    </subcellularLocation>
</comment>
<dbReference type="EMBL" id="WJHE01000773">
    <property type="protein sequence ID" value="MST33923.1"/>
    <property type="molecule type" value="Genomic_DNA"/>
</dbReference>
<dbReference type="InterPro" id="IPR000412">
    <property type="entry name" value="ABC_2_transport"/>
</dbReference>
<evidence type="ECO:0000256" key="4">
    <source>
        <dbReference type="ARBA" id="ARBA00023136"/>
    </source>
</evidence>
<dbReference type="PIRSF" id="PIRSF006648">
    <property type="entry name" value="DrrB"/>
    <property type="match status" value="1"/>
</dbReference>
<evidence type="ECO:0000256" key="5">
    <source>
        <dbReference type="RuleBase" id="RU361157"/>
    </source>
</evidence>
<feature type="transmembrane region" description="Helical" evidence="5">
    <location>
        <begin position="116"/>
        <end position="140"/>
    </location>
</feature>
<protein>
    <recommendedName>
        <fullName evidence="5">Transport permease protein</fullName>
    </recommendedName>
</protein>
<feature type="transmembrane region" description="Helical" evidence="5">
    <location>
        <begin position="38"/>
        <end position="58"/>
    </location>
</feature>
<dbReference type="PROSITE" id="PS51012">
    <property type="entry name" value="ABC_TM2"/>
    <property type="match status" value="1"/>
</dbReference>
<accession>A0ABW9QZQ5</accession>
<dbReference type="Proteomes" id="UP000437736">
    <property type="component" value="Unassembled WGS sequence"/>
</dbReference>
<gene>
    <name evidence="7" type="ORF">GHK86_14495</name>
</gene>
<keyword evidence="2 5" id="KW-0812">Transmembrane</keyword>
<evidence type="ECO:0000313" key="8">
    <source>
        <dbReference type="Proteomes" id="UP000437736"/>
    </source>
</evidence>
<dbReference type="Pfam" id="PF01061">
    <property type="entry name" value="ABC2_membrane"/>
    <property type="match status" value="1"/>
</dbReference>
<evidence type="ECO:0000256" key="1">
    <source>
        <dbReference type="ARBA" id="ARBA00004141"/>
    </source>
</evidence>
<comment type="caution">
    <text evidence="5">Lacks conserved residue(s) required for the propagation of feature annotation.</text>
</comment>
<dbReference type="InterPro" id="IPR051784">
    <property type="entry name" value="Nod_factor_ABC_transporter"/>
</dbReference>
<evidence type="ECO:0000256" key="2">
    <source>
        <dbReference type="ARBA" id="ARBA00022692"/>
    </source>
</evidence>
<dbReference type="PANTHER" id="PTHR43229">
    <property type="entry name" value="NODULATION PROTEIN J"/>
    <property type="match status" value="1"/>
</dbReference>
<feature type="transmembrane region" description="Helical" evidence="5">
    <location>
        <begin position="147"/>
        <end position="168"/>
    </location>
</feature>
<proteinExistence type="inferred from homology"/>
<keyword evidence="3 5" id="KW-1133">Transmembrane helix</keyword>
<keyword evidence="4 5" id="KW-0472">Membrane</keyword>
<keyword evidence="5" id="KW-1003">Cell membrane</keyword>
<keyword evidence="5" id="KW-0813">Transport</keyword>
<sequence>MAAMFTLAFPLLMLVIFGSVFNGTVAPGVSFAEYFTAGMIASGAFYSGFQNLAIAVPLERDNHSLKRLRGTPMPAAAYFVGKIGAVLVIYVAQVAVLIGLGSLLCGLRPPTSVGPWLTFAWVSVLGLTACSLCGLALSGVIRRSEAAAAIVSPIVVVLQFVSGVYFQYDHLPAWMRLLGSLFPLRWLALGMRSVFLPPGFARYEPGGAGWQHGLTALVLVAWSAVGLAVALRRFRWYVEPRG</sequence>
<name>A0ABW9QZQ5_9ACTN</name>